<comment type="caution">
    <text evidence="9">The sequence shown here is derived from an EMBL/GenBank/DDBJ whole genome shotgun (WGS) entry which is preliminary data.</text>
</comment>
<dbReference type="GO" id="GO:0036108">
    <property type="term" value="P:4-amino-4-deoxy-alpha-L-arabinopyranosyl undecaprenyl phosphate biosynthetic process"/>
    <property type="evidence" value="ECO:0007669"/>
    <property type="project" value="UniProtKB-UniRule"/>
</dbReference>
<sequence>MKYVGLRIDVDTFRGTRDGVPRLLALLKKHNIQASFFFSVGPDNMGRHIWRLLKPKFLWKMLRSRAASLYGWDILLAGTAWPGRLIGEGNAEVIRKTAQAHEVGLHAWDHHRWQRWSGVWNQAHLEAEIERGLLALELIIGRSVSCSAVAGWRADQRVVKAKSNFNFRYNSDCRGTQPFRPLIAENTYAAPQIPVTLPTWDEAVGISVAAEHYNRFILDAMKQDSGTPVYTIHAEVEGIIGAEGFDELLSMAAREGIAFCPLSQLLPESLETLPAGKVVRGEVAGREGWLGCQQLLSPGL</sequence>
<keyword evidence="6 7" id="KW-0046">Antibiotic resistance</keyword>
<evidence type="ECO:0000313" key="9">
    <source>
        <dbReference type="EMBL" id="SCX61042.1"/>
    </source>
</evidence>
<keyword evidence="5 7" id="KW-0443">Lipid metabolism</keyword>
<dbReference type="PANTHER" id="PTHR10587">
    <property type="entry name" value="GLYCOSYL TRANSFERASE-RELATED"/>
    <property type="match status" value="1"/>
</dbReference>
<dbReference type="Gene3D" id="3.20.20.370">
    <property type="entry name" value="Glycoside hydrolase/deacetylase"/>
    <property type="match status" value="1"/>
</dbReference>
<feature type="domain" description="NodB homology" evidence="8">
    <location>
        <begin position="2"/>
        <end position="260"/>
    </location>
</feature>
<evidence type="ECO:0000256" key="6">
    <source>
        <dbReference type="ARBA" id="ARBA00023251"/>
    </source>
</evidence>
<comment type="similarity">
    <text evidence="7">Belongs to the polysaccharide deacetylase family. ArnD deformylase subfamily.</text>
</comment>
<dbReference type="UniPathway" id="UPA00030"/>
<dbReference type="NCBIfam" id="NF011923">
    <property type="entry name" value="PRK15394.1"/>
    <property type="match status" value="1"/>
</dbReference>
<keyword evidence="1 7" id="KW-0444">Lipid biosynthesis</keyword>
<comment type="pathway">
    <text evidence="7">Bacterial outer membrane biogenesis; lipopolysaccharide biosynthesis.</text>
</comment>
<dbReference type="PROSITE" id="PS51677">
    <property type="entry name" value="NODB"/>
    <property type="match status" value="1"/>
</dbReference>
<evidence type="ECO:0000256" key="7">
    <source>
        <dbReference type="HAMAP-Rule" id="MF_01870"/>
    </source>
</evidence>
<dbReference type="GO" id="GO:0009245">
    <property type="term" value="P:lipid A biosynthetic process"/>
    <property type="evidence" value="ECO:0007669"/>
    <property type="project" value="UniProtKB-UniRule"/>
</dbReference>
<protein>
    <recommendedName>
        <fullName evidence="7">Probable 4-deoxy-4-formamido-L-arabinose-phosphoundecaprenol deformylase ArnD</fullName>
        <ecNumber evidence="7">3.5.1.n3</ecNumber>
    </recommendedName>
</protein>
<name>A0A1G4Z5X6_9ENTR</name>
<dbReference type="GO" id="GO:0009103">
    <property type="term" value="P:lipopolysaccharide biosynthetic process"/>
    <property type="evidence" value="ECO:0007669"/>
    <property type="project" value="UniProtKB-UniRule"/>
</dbReference>
<dbReference type="Proteomes" id="UP000183569">
    <property type="component" value="Unassembled WGS sequence"/>
</dbReference>
<dbReference type="GO" id="GO:0016811">
    <property type="term" value="F:hydrolase activity, acting on carbon-nitrogen (but not peptide) bonds, in linear amides"/>
    <property type="evidence" value="ECO:0007669"/>
    <property type="project" value="UniProtKB-UniRule"/>
</dbReference>
<dbReference type="SUPFAM" id="SSF88713">
    <property type="entry name" value="Glycoside hydrolase/deacetylase"/>
    <property type="match status" value="1"/>
</dbReference>
<keyword evidence="4 7" id="KW-0448">Lipopolysaccharide biosynthesis</keyword>
<evidence type="ECO:0000256" key="5">
    <source>
        <dbReference type="ARBA" id="ARBA00023098"/>
    </source>
</evidence>
<dbReference type="PANTHER" id="PTHR10587:SF137">
    <property type="entry name" value="4-DEOXY-4-FORMAMIDO-L-ARABINOSE-PHOSPHOUNDECAPRENOL DEFORMYLASE ARND-RELATED"/>
    <property type="match status" value="1"/>
</dbReference>
<evidence type="ECO:0000313" key="10">
    <source>
        <dbReference type="Proteomes" id="UP000183569"/>
    </source>
</evidence>
<dbReference type="InterPro" id="IPR023557">
    <property type="entry name" value="ArnD"/>
</dbReference>
<dbReference type="GeneID" id="23846142"/>
<dbReference type="EMBL" id="FMUI01000016">
    <property type="protein sequence ID" value="SCX61042.1"/>
    <property type="molecule type" value="Genomic_DNA"/>
</dbReference>
<organism evidence="9 10">
    <name type="scientific">Kosakonia sacchari</name>
    <dbReference type="NCBI Taxonomy" id="1158459"/>
    <lineage>
        <taxon>Bacteria</taxon>
        <taxon>Pseudomonadati</taxon>
        <taxon>Pseudomonadota</taxon>
        <taxon>Gammaproteobacteria</taxon>
        <taxon>Enterobacterales</taxon>
        <taxon>Enterobacteriaceae</taxon>
        <taxon>Kosakonia</taxon>
    </lineage>
</organism>
<proteinExistence type="inferred from homology"/>
<dbReference type="InterPro" id="IPR050248">
    <property type="entry name" value="Polysacc_deacetylase_ArnD"/>
</dbReference>
<keyword evidence="2 7" id="KW-0441">Lipid A biosynthesis</keyword>
<comment type="function">
    <text evidence="7">Catalyzes the deformylation of 4-deoxy-4-formamido-L-arabinose-phosphoundecaprenol to 4-amino-4-deoxy-L-arabinose-phosphoundecaprenol. The modified arabinose is attached to lipid A and is required for resistance to polymyxin and cationic antimicrobial peptides.</text>
</comment>
<dbReference type="UniPathway" id="UPA00036">
    <property type="reaction ID" value="UER00496"/>
</dbReference>
<keyword evidence="3 7" id="KW-0378">Hydrolase</keyword>
<evidence type="ECO:0000256" key="4">
    <source>
        <dbReference type="ARBA" id="ARBA00022985"/>
    </source>
</evidence>
<dbReference type="Pfam" id="PF01522">
    <property type="entry name" value="Polysacc_deac_1"/>
    <property type="match status" value="1"/>
</dbReference>
<gene>
    <name evidence="7" type="primary">arnD</name>
    <name evidence="9" type="ORF">SAMN02927897_04051</name>
</gene>
<dbReference type="GO" id="GO:0046677">
    <property type="term" value="P:response to antibiotic"/>
    <property type="evidence" value="ECO:0007669"/>
    <property type="project" value="UniProtKB-KW"/>
</dbReference>
<dbReference type="GO" id="GO:0016020">
    <property type="term" value="C:membrane"/>
    <property type="evidence" value="ECO:0007669"/>
    <property type="project" value="GOC"/>
</dbReference>
<evidence type="ECO:0000256" key="3">
    <source>
        <dbReference type="ARBA" id="ARBA00022801"/>
    </source>
</evidence>
<dbReference type="AlphaFoldDB" id="A0A1G4Z5X6"/>
<evidence type="ECO:0000256" key="2">
    <source>
        <dbReference type="ARBA" id="ARBA00022556"/>
    </source>
</evidence>
<dbReference type="InterPro" id="IPR002509">
    <property type="entry name" value="NODB_dom"/>
</dbReference>
<accession>A0A1G4Z5X6</accession>
<comment type="pathway">
    <text evidence="7">Glycolipid biosynthesis; 4-amino-4-deoxy-alpha-L-arabinose undecaprenyl phosphate biosynthesis; 4-amino-4-deoxy-alpha-L-arabinose undecaprenyl phosphate from UDP-4-deoxy-4-formamido-beta-L-arabinose and undecaprenyl phosphate: step 2/2.</text>
</comment>
<dbReference type="EC" id="3.5.1.n3" evidence="7"/>
<reference evidence="9 10" key="1">
    <citation type="submission" date="2016-10" db="EMBL/GenBank/DDBJ databases">
        <authorList>
            <person name="Varghese N."/>
            <person name="Submissions S."/>
        </authorList>
    </citation>
    <scope>NUCLEOTIDE SEQUENCE [LARGE SCALE GENOMIC DNA]</scope>
    <source>
        <strain evidence="9 10">CGMCC 1.12102</strain>
    </source>
</reference>
<dbReference type="InterPro" id="IPR011330">
    <property type="entry name" value="Glyco_hydro/deAcase_b/a-brl"/>
</dbReference>
<evidence type="ECO:0000256" key="1">
    <source>
        <dbReference type="ARBA" id="ARBA00022516"/>
    </source>
</evidence>
<dbReference type="RefSeq" id="WP_017459592.1">
    <property type="nucleotide sequence ID" value="NZ_FMUI01000016.1"/>
</dbReference>
<evidence type="ECO:0000259" key="8">
    <source>
        <dbReference type="PROSITE" id="PS51677"/>
    </source>
</evidence>
<dbReference type="HAMAP" id="MF_01870">
    <property type="entry name" value="ArnD"/>
    <property type="match status" value="1"/>
</dbReference>
<comment type="catalytic activity">
    <reaction evidence="7">
        <text>4-deoxy-4-formamido-alpha-L-arabinopyranosyl di-trans,octa-cis-undecaprenyl phosphate + H2O = 4-amino-4-deoxy-alpha-L-arabinopyranosyl di-trans,octa-cis-undecaprenyl phosphate + formate</text>
        <dbReference type="Rhea" id="RHEA:27734"/>
        <dbReference type="ChEBI" id="CHEBI:15377"/>
        <dbReference type="ChEBI" id="CHEBI:15740"/>
        <dbReference type="ChEBI" id="CHEBI:58909"/>
        <dbReference type="ChEBI" id="CHEBI:60463"/>
        <dbReference type="EC" id="3.5.1.n3"/>
    </reaction>
</comment>